<dbReference type="InParanoid" id="A0A1D6G6T4"/>
<evidence type="ECO:0000313" key="2">
    <source>
        <dbReference type="EMBL" id="AQK98902.1"/>
    </source>
</evidence>
<organism evidence="2">
    <name type="scientific">Zea mays</name>
    <name type="common">Maize</name>
    <dbReference type="NCBI Taxonomy" id="4577"/>
    <lineage>
        <taxon>Eukaryota</taxon>
        <taxon>Viridiplantae</taxon>
        <taxon>Streptophyta</taxon>
        <taxon>Embryophyta</taxon>
        <taxon>Tracheophyta</taxon>
        <taxon>Spermatophyta</taxon>
        <taxon>Magnoliopsida</taxon>
        <taxon>Liliopsida</taxon>
        <taxon>Poales</taxon>
        <taxon>Poaceae</taxon>
        <taxon>PACMAD clade</taxon>
        <taxon>Panicoideae</taxon>
        <taxon>Andropogonodae</taxon>
        <taxon>Andropogoneae</taxon>
        <taxon>Tripsacinae</taxon>
        <taxon>Zea</taxon>
    </lineage>
</organism>
<dbReference type="Pfam" id="PF03446">
    <property type="entry name" value="NAD_binding_2"/>
    <property type="match status" value="1"/>
</dbReference>
<dbReference type="GO" id="GO:0050661">
    <property type="term" value="F:NADP binding"/>
    <property type="evidence" value="ECO:0007669"/>
    <property type="project" value="InterPro"/>
</dbReference>
<dbReference type="PaxDb" id="4577-GRMZM2G398473_P01"/>
<reference evidence="2" key="1">
    <citation type="submission" date="2015-12" db="EMBL/GenBank/DDBJ databases">
        <title>Update maize B73 reference genome by single molecule sequencing technologies.</title>
        <authorList>
            <consortium name="Maize Genome Sequencing Project"/>
            <person name="Ware D."/>
        </authorList>
    </citation>
    <scope>NUCLEOTIDE SEQUENCE</scope>
    <source>
        <tissue evidence="2">Seedling</tissue>
    </source>
</reference>
<name>A0A1D6G6T4_MAIZE</name>
<dbReference type="AlphaFoldDB" id="A0A1D6G6T4"/>
<gene>
    <name evidence="2" type="ORF">ZEAMMB73_Zm00001d012129</name>
</gene>
<dbReference type="EMBL" id="CM000784">
    <property type="protein sequence ID" value="AQK98902.1"/>
    <property type="molecule type" value="Genomic_DNA"/>
</dbReference>
<evidence type="ECO:0000259" key="1">
    <source>
        <dbReference type="Pfam" id="PF03446"/>
    </source>
</evidence>
<proteinExistence type="predicted"/>
<sequence>MPQCSSPHVKRVNPGEGLLAAGVESEGASLYVGIEEIESKGTNIDEEGGALHEEHPVVARVGEEEAVIVRRGEKKRCSAESPKILDALVSGGVPAAAEASKLTFMVGGLEEAYLAAKSFK</sequence>
<accession>A0A1D6G6T4</accession>
<dbReference type="eggNOG" id="KOG0409">
    <property type="taxonomic scope" value="Eukaryota"/>
</dbReference>
<dbReference type="InterPro" id="IPR006115">
    <property type="entry name" value="6PGDH_NADP-bd"/>
</dbReference>
<protein>
    <recommendedName>
        <fullName evidence="1">6-phosphogluconate dehydrogenase NADP-binding domain-containing protein</fullName>
    </recommendedName>
</protein>
<dbReference type="Gene3D" id="3.40.50.720">
    <property type="entry name" value="NAD(P)-binding Rossmann-like Domain"/>
    <property type="match status" value="1"/>
</dbReference>
<dbReference type="STRING" id="4577.A0A1D6G6T4"/>
<feature type="domain" description="6-phosphogluconate dehydrogenase NADP-binding" evidence="1">
    <location>
        <begin position="74"/>
        <end position="117"/>
    </location>
</feature>